<evidence type="ECO:0000313" key="2">
    <source>
        <dbReference type="Proteomes" id="UP000054630"/>
    </source>
</evidence>
<sequence>MMMNRLESVHYNCQNSFQERSGVPFKPLNKRIKWKMITKSYSNETFD</sequence>
<comment type="caution">
    <text evidence="1">The sequence shown here is derived from an EMBL/GenBank/DDBJ whole genome shotgun (WGS) entry which is preliminary data.</text>
</comment>
<protein>
    <submittedName>
        <fullName evidence="1">Uncharacterized protein</fullName>
    </submittedName>
</protein>
<dbReference type="EMBL" id="JYDL01000007">
    <property type="protein sequence ID" value="KRX26421.1"/>
    <property type="molecule type" value="Genomic_DNA"/>
</dbReference>
<dbReference type="Proteomes" id="UP000054630">
    <property type="component" value="Unassembled WGS sequence"/>
</dbReference>
<proteinExistence type="predicted"/>
<gene>
    <name evidence="1" type="ORF">T07_10027</name>
</gene>
<reference evidence="1 2" key="1">
    <citation type="submission" date="2015-01" db="EMBL/GenBank/DDBJ databases">
        <title>Evolution of Trichinella species and genotypes.</title>
        <authorList>
            <person name="Korhonen P.K."/>
            <person name="Edoardo P."/>
            <person name="Giuseppe L.R."/>
            <person name="Gasser R.B."/>
        </authorList>
    </citation>
    <scope>NUCLEOTIDE SEQUENCE [LARGE SCALE GENOMIC DNA]</scope>
    <source>
        <strain evidence="1">ISS37</strain>
    </source>
</reference>
<organism evidence="1 2">
    <name type="scientific">Trichinella nelsoni</name>
    <dbReference type="NCBI Taxonomy" id="6336"/>
    <lineage>
        <taxon>Eukaryota</taxon>
        <taxon>Metazoa</taxon>
        <taxon>Ecdysozoa</taxon>
        <taxon>Nematoda</taxon>
        <taxon>Enoplea</taxon>
        <taxon>Dorylaimia</taxon>
        <taxon>Trichinellida</taxon>
        <taxon>Trichinellidae</taxon>
        <taxon>Trichinella</taxon>
    </lineage>
</organism>
<name>A0A0V0SJA0_9BILA</name>
<keyword evidence="2" id="KW-1185">Reference proteome</keyword>
<accession>A0A0V0SJA0</accession>
<evidence type="ECO:0000313" key="1">
    <source>
        <dbReference type="EMBL" id="KRX26421.1"/>
    </source>
</evidence>
<dbReference type="AlphaFoldDB" id="A0A0V0SJA0"/>